<reference evidence="4" key="1">
    <citation type="submission" date="2021-03" db="EMBL/GenBank/DDBJ databases">
        <authorList>
            <person name="Tagirdzhanova G."/>
        </authorList>
    </citation>
    <scope>NUCLEOTIDE SEQUENCE</scope>
</reference>
<feature type="compositionally biased region" description="Basic and acidic residues" evidence="2">
    <location>
        <begin position="448"/>
        <end position="461"/>
    </location>
</feature>
<feature type="compositionally biased region" description="Basic and acidic residues" evidence="2">
    <location>
        <begin position="15"/>
        <end position="26"/>
    </location>
</feature>
<feature type="region of interest" description="Disordered" evidence="2">
    <location>
        <begin position="420"/>
        <end position="476"/>
    </location>
</feature>
<keyword evidence="3" id="KW-0472">Membrane</keyword>
<keyword evidence="5" id="KW-1185">Reference proteome</keyword>
<feature type="compositionally biased region" description="Polar residues" evidence="2">
    <location>
        <begin position="206"/>
        <end position="215"/>
    </location>
</feature>
<feature type="compositionally biased region" description="Polar residues" evidence="2">
    <location>
        <begin position="134"/>
        <end position="144"/>
    </location>
</feature>
<feature type="region of interest" description="Disordered" evidence="2">
    <location>
        <begin position="1"/>
        <end position="67"/>
    </location>
</feature>
<proteinExistence type="predicted"/>
<feature type="compositionally biased region" description="Polar residues" evidence="2">
    <location>
        <begin position="361"/>
        <end position="383"/>
    </location>
</feature>
<evidence type="ECO:0000256" key="3">
    <source>
        <dbReference type="SAM" id="Phobius"/>
    </source>
</evidence>
<keyword evidence="3" id="KW-1133">Transmembrane helix</keyword>
<dbReference type="Proteomes" id="UP000664169">
    <property type="component" value="Unassembled WGS sequence"/>
</dbReference>
<feature type="region of interest" description="Disordered" evidence="2">
    <location>
        <begin position="81"/>
        <end position="383"/>
    </location>
</feature>
<comment type="caution">
    <text evidence="4">The sequence shown here is derived from an EMBL/GenBank/DDBJ whole genome shotgun (WGS) entry which is preliminary data.</text>
</comment>
<accession>A0A8H3ICA2</accession>
<sequence>MSNNHQYRGSPSRGRRNDRGRGRGEGDSIYESPRSPSAFANDRGNTSSPSTQKGNRPPGSIKPFTGDAAIDNWARFAADPSAYSAQKGAQQEPTIPSHEAQIIKDNGGSTFTGERLSSSAFSSQPSVTKKLPQETENTEQTNGAAQLAQYPESVPVILSKDEISAEQRQELQKPMQMLPEEDLSKSYHGSTEEGQELLGSKEPNDQIGSLAQQGTPHREQHSEDNFSDPVVEAVKTYTEPALEYLLPHRYGENSVPEGSRSRSNMTDDPSSIKDESGSSVSENSPDFDEDLVSTASQRNENDTKMQSGINRQDAERTASVPSESAPPSHGTSDPSGGRSVTEMVMGFMNKALRGPPARPSSFEQASIEQLTSQTANDRPEIRQSSVESHILATKKFLEERTGALSSEKGATMEYINSLSEGEITPKPGNTTSLAASSKAQQPLQNSGRGKEAKNSLDRETPLQKAENTDLSSKSSSERWRLLRPNFRREEVQDPIFNSRFRLQQQQQEHASKSHSDHKSSRKDKQRSALRNMVENLAYWVFKYPLLILICLIGASMLLNRLLQDSYKPLPGQSIYPTQDLINLSKTSLLRASEAEWALQSTVTDTIHIAQANDGKHRPCTAFLLDQIIDMKPLRQAEQVALTFIYRSMLPRLQTIIFLPEMSVHNLSSIYNDINQASQHLSNLDRRIMQHIYAQRVNSTKCANTIPGLSVKVPPPPIRIAVQPQMLKMKLARAIQPLLLYLTIQFPTLARFLPANPTANGDGDANNNTASLVGQDGELTTALHATPFDNHFRLIERSLQRSRRGHKGLRDELRRLENDVNTVAKAWFTEEQLLLINLSRSWMRQLVQVGSKL</sequence>
<gene>
    <name evidence="4" type="ORF">GOMPHAMPRED_000758</name>
</gene>
<dbReference type="AlphaFoldDB" id="A0A8H3ICA2"/>
<name>A0A8H3ICA2_9LECA</name>
<feature type="compositionally biased region" description="Polar residues" evidence="2">
    <location>
        <begin position="293"/>
        <end position="310"/>
    </location>
</feature>
<feature type="compositionally biased region" description="Polar residues" evidence="2">
    <location>
        <begin position="43"/>
        <end position="54"/>
    </location>
</feature>
<feature type="compositionally biased region" description="Basic and acidic residues" evidence="2">
    <location>
        <begin position="509"/>
        <end position="518"/>
    </location>
</feature>
<feature type="compositionally biased region" description="Basic and acidic residues" evidence="2">
    <location>
        <begin position="159"/>
        <end position="171"/>
    </location>
</feature>
<evidence type="ECO:0000313" key="5">
    <source>
        <dbReference type="Proteomes" id="UP000664169"/>
    </source>
</evidence>
<feature type="transmembrane region" description="Helical" evidence="3">
    <location>
        <begin position="536"/>
        <end position="558"/>
    </location>
</feature>
<dbReference type="EMBL" id="CAJPDQ010000010">
    <property type="protein sequence ID" value="CAF9915445.1"/>
    <property type="molecule type" value="Genomic_DNA"/>
</dbReference>
<evidence type="ECO:0000256" key="2">
    <source>
        <dbReference type="SAM" id="MobiDB-lite"/>
    </source>
</evidence>
<keyword evidence="1" id="KW-0175">Coiled coil</keyword>
<evidence type="ECO:0000313" key="4">
    <source>
        <dbReference type="EMBL" id="CAF9915445.1"/>
    </source>
</evidence>
<feature type="region of interest" description="Disordered" evidence="2">
    <location>
        <begin position="502"/>
        <end position="526"/>
    </location>
</feature>
<organism evidence="4 5">
    <name type="scientific">Gomphillus americanus</name>
    <dbReference type="NCBI Taxonomy" id="1940652"/>
    <lineage>
        <taxon>Eukaryota</taxon>
        <taxon>Fungi</taxon>
        <taxon>Dikarya</taxon>
        <taxon>Ascomycota</taxon>
        <taxon>Pezizomycotina</taxon>
        <taxon>Lecanoromycetes</taxon>
        <taxon>OSLEUM clade</taxon>
        <taxon>Ostropomycetidae</taxon>
        <taxon>Ostropales</taxon>
        <taxon>Graphidaceae</taxon>
        <taxon>Gomphilloideae</taxon>
        <taxon>Gomphillus</taxon>
    </lineage>
</organism>
<feature type="coiled-coil region" evidence="1">
    <location>
        <begin position="798"/>
        <end position="825"/>
    </location>
</feature>
<evidence type="ECO:0000256" key="1">
    <source>
        <dbReference type="SAM" id="Coils"/>
    </source>
</evidence>
<feature type="compositionally biased region" description="Polar residues" evidence="2">
    <location>
        <begin position="107"/>
        <end position="127"/>
    </location>
</feature>
<feature type="compositionally biased region" description="Polar residues" evidence="2">
    <location>
        <begin position="83"/>
        <end position="94"/>
    </location>
</feature>
<keyword evidence="3" id="KW-0812">Transmembrane</keyword>
<protein>
    <submittedName>
        <fullName evidence="4">Uncharacterized protein</fullName>
    </submittedName>
</protein>
<feature type="compositionally biased region" description="Polar residues" evidence="2">
    <location>
        <begin position="427"/>
        <end position="447"/>
    </location>
</feature>